<comment type="similarity">
    <text evidence="1">Belongs to the membrane fusion protein (MFP) (TC 8.A.1) family.</text>
</comment>
<keyword evidence="5" id="KW-1185">Reference proteome</keyword>
<feature type="domain" description="CusB-like beta-barrel" evidence="3">
    <location>
        <begin position="183"/>
        <end position="254"/>
    </location>
</feature>
<dbReference type="Pfam" id="PF25917">
    <property type="entry name" value="BSH_RND"/>
    <property type="match status" value="1"/>
</dbReference>
<organism evidence="4 5">
    <name type="scientific">Parahalioglobus pacificus</name>
    <dbReference type="NCBI Taxonomy" id="930806"/>
    <lineage>
        <taxon>Bacteria</taxon>
        <taxon>Pseudomonadati</taxon>
        <taxon>Pseudomonadota</taxon>
        <taxon>Gammaproteobacteria</taxon>
        <taxon>Cellvibrionales</taxon>
        <taxon>Halieaceae</taxon>
        <taxon>Parahalioglobus</taxon>
    </lineage>
</organism>
<evidence type="ECO:0000256" key="1">
    <source>
        <dbReference type="ARBA" id="ARBA00009477"/>
    </source>
</evidence>
<dbReference type="InterPro" id="IPR058625">
    <property type="entry name" value="MdtA-like_BSH"/>
</dbReference>
<reference evidence="4" key="1">
    <citation type="journal article" date="2014" name="Int. J. Syst. Evol. Microbiol.">
        <title>Complete genome sequence of Corynebacterium casei LMG S-19264T (=DSM 44701T), isolated from a smear-ripened cheese.</title>
        <authorList>
            <consortium name="US DOE Joint Genome Institute (JGI-PGF)"/>
            <person name="Walter F."/>
            <person name="Albersmeier A."/>
            <person name="Kalinowski J."/>
            <person name="Ruckert C."/>
        </authorList>
    </citation>
    <scope>NUCLEOTIDE SEQUENCE</scope>
    <source>
        <strain evidence="4">KCTC 23430</strain>
    </source>
</reference>
<dbReference type="InterPro" id="IPR058792">
    <property type="entry name" value="Beta-barrel_RND_2"/>
</dbReference>
<dbReference type="SUPFAM" id="SSF111369">
    <property type="entry name" value="HlyD-like secretion proteins"/>
    <property type="match status" value="1"/>
</dbReference>
<sequence length="343" mass="36590">MPAMAQREVPVGVAQADVRPVLQQLQITGSVTAARRARLSAETSGKVKAVLVEEGMRVAAGDVLIKLDQEIAQLEFDAAGARKHQADLAVQDARRRLREARELIPQASIAESVVRDIEAEVAEDQAAFAAATAEARRLEALLERTEVRAPFDAVVAAKLTEIGEWVSPGQSVLALVSSDEVRLDFAVADDYLGAIDDSVRVTYRVGLGNDRSYEGRIATAVPVSDPAARTFLLRVLPQDDAPALVPGMSVKADVQVPAGRDGVVVSRDAIVRYPDGRSVVWVIVEADGITTVGEKRVQQGLQFGGLVEILSGLEGNERVVVRGNEALRAGQPVRITDIASPAV</sequence>
<protein>
    <submittedName>
        <fullName evidence="4">Hemolysin secretion protein D</fullName>
    </submittedName>
</protein>
<dbReference type="PANTHER" id="PTHR30469:SF15">
    <property type="entry name" value="HLYD FAMILY OF SECRETION PROTEINS"/>
    <property type="match status" value="1"/>
</dbReference>
<dbReference type="GO" id="GO:0015562">
    <property type="term" value="F:efflux transmembrane transporter activity"/>
    <property type="evidence" value="ECO:0007669"/>
    <property type="project" value="TreeGrafter"/>
</dbReference>
<dbReference type="Gene3D" id="2.40.420.20">
    <property type="match status" value="1"/>
</dbReference>
<evidence type="ECO:0000313" key="5">
    <source>
        <dbReference type="Proteomes" id="UP000644693"/>
    </source>
</evidence>
<proteinExistence type="inferred from homology"/>
<reference evidence="4" key="2">
    <citation type="submission" date="2020-09" db="EMBL/GenBank/DDBJ databases">
        <authorList>
            <person name="Sun Q."/>
            <person name="Kim S."/>
        </authorList>
    </citation>
    <scope>NUCLEOTIDE SEQUENCE</scope>
    <source>
        <strain evidence="4">KCTC 23430</strain>
    </source>
</reference>
<evidence type="ECO:0000313" key="4">
    <source>
        <dbReference type="EMBL" id="GHD37139.1"/>
    </source>
</evidence>
<dbReference type="AlphaFoldDB" id="A0A918XL58"/>
<dbReference type="InterPro" id="IPR006143">
    <property type="entry name" value="RND_pump_MFP"/>
</dbReference>
<comment type="caution">
    <text evidence="4">The sequence shown here is derived from an EMBL/GenBank/DDBJ whole genome shotgun (WGS) entry which is preliminary data.</text>
</comment>
<dbReference type="NCBIfam" id="TIGR01730">
    <property type="entry name" value="RND_mfp"/>
    <property type="match status" value="1"/>
</dbReference>
<dbReference type="Pfam" id="PF25954">
    <property type="entry name" value="Beta-barrel_RND_2"/>
    <property type="match status" value="1"/>
</dbReference>
<accession>A0A918XL58</accession>
<dbReference type="GO" id="GO:1990281">
    <property type="term" value="C:efflux pump complex"/>
    <property type="evidence" value="ECO:0007669"/>
    <property type="project" value="TreeGrafter"/>
</dbReference>
<dbReference type="Gene3D" id="2.40.30.170">
    <property type="match status" value="1"/>
</dbReference>
<dbReference type="PANTHER" id="PTHR30469">
    <property type="entry name" value="MULTIDRUG RESISTANCE PROTEIN MDTA"/>
    <property type="match status" value="1"/>
</dbReference>
<gene>
    <name evidence="4" type="ORF">GCM10007053_26360</name>
</gene>
<dbReference type="Gene3D" id="2.40.50.100">
    <property type="match status" value="1"/>
</dbReference>
<evidence type="ECO:0000259" key="3">
    <source>
        <dbReference type="Pfam" id="PF25954"/>
    </source>
</evidence>
<dbReference type="EMBL" id="BMYM01000002">
    <property type="protein sequence ID" value="GHD37139.1"/>
    <property type="molecule type" value="Genomic_DNA"/>
</dbReference>
<evidence type="ECO:0000259" key="2">
    <source>
        <dbReference type="Pfam" id="PF25917"/>
    </source>
</evidence>
<dbReference type="Gene3D" id="1.10.287.470">
    <property type="entry name" value="Helix hairpin bin"/>
    <property type="match status" value="1"/>
</dbReference>
<name>A0A918XL58_9GAMM</name>
<dbReference type="Proteomes" id="UP000644693">
    <property type="component" value="Unassembled WGS sequence"/>
</dbReference>
<feature type="domain" description="Multidrug resistance protein MdtA-like barrel-sandwich hybrid" evidence="2">
    <location>
        <begin position="36"/>
        <end position="176"/>
    </location>
</feature>